<evidence type="ECO:0000256" key="1">
    <source>
        <dbReference type="ARBA" id="ARBA00022737"/>
    </source>
</evidence>
<evidence type="ECO:0000256" key="2">
    <source>
        <dbReference type="ARBA" id="ARBA00023043"/>
    </source>
</evidence>
<keyword evidence="5" id="KW-1185">Reference proteome</keyword>
<dbReference type="KEGG" id="sapo:SAPIO_CDS1475"/>
<dbReference type="SUPFAM" id="SSF48403">
    <property type="entry name" value="Ankyrin repeat"/>
    <property type="match status" value="1"/>
</dbReference>
<dbReference type="EMBL" id="JOWA01000066">
    <property type="protein sequence ID" value="KEZ45700.1"/>
    <property type="molecule type" value="Genomic_DNA"/>
</dbReference>
<comment type="caution">
    <text evidence="4">The sequence shown here is derived from an EMBL/GenBank/DDBJ whole genome shotgun (WGS) entry which is preliminary data.</text>
</comment>
<proteinExistence type="predicted"/>
<dbReference type="Pfam" id="PF12796">
    <property type="entry name" value="Ank_2"/>
    <property type="match status" value="1"/>
</dbReference>
<accession>A0A084GED8</accession>
<keyword evidence="2 3" id="KW-0040">ANK repeat</keyword>
<evidence type="ECO:0000313" key="5">
    <source>
        <dbReference type="Proteomes" id="UP000028545"/>
    </source>
</evidence>
<dbReference type="SMART" id="SM00248">
    <property type="entry name" value="ANK"/>
    <property type="match status" value="4"/>
</dbReference>
<dbReference type="AlphaFoldDB" id="A0A084GED8"/>
<dbReference type="PROSITE" id="PS50297">
    <property type="entry name" value="ANK_REP_REGION"/>
    <property type="match status" value="1"/>
</dbReference>
<dbReference type="InterPro" id="IPR002110">
    <property type="entry name" value="Ankyrin_rpt"/>
</dbReference>
<dbReference type="OrthoDB" id="366390at2759"/>
<protein>
    <submittedName>
        <fullName evidence="4">Uncharacterized protein</fullName>
    </submittedName>
</protein>
<dbReference type="InterPro" id="IPR036770">
    <property type="entry name" value="Ankyrin_rpt-contain_sf"/>
</dbReference>
<dbReference type="Proteomes" id="UP000028545">
    <property type="component" value="Unassembled WGS sequence"/>
</dbReference>
<gene>
    <name evidence="4" type="ORF">SAPIO_CDS1475</name>
</gene>
<dbReference type="PANTHER" id="PTHR24189:SF50">
    <property type="entry name" value="ANKYRIN REPEAT AND SOCS BOX PROTEIN 2"/>
    <property type="match status" value="1"/>
</dbReference>
<dbReference type="Gene3D" id="1.25.40.20">
    <property type="entry name" value="Ankyrin repeat-containing domain"/>
    <property type="match status" value="1"/>
</dbReference>
<dbReference type="PANTHER" id="PTHR24189">
    <property type="entry name" value="MYOTROPHIN"/>
    <property type="match status" value="1"/>
</dbReference>
<name>A0A084GED8_PSEDA</name>
<dbReference type="InterPro" id="IPR050745">
    <property type="entry name" value="Multifunctional_regulatory"/>
</dbReference>
<evidence type="ECO:0000256" key="3">
    <source>
        <dbReference type="PROSITE-ProRule" id="PRU00023"/>
    </source>
</evidence>
<sequence length="584" mass="66367">MHLLDLPPELVYMVVHASILARSFKRAMRLRLVSHAPTKGTFRDLVDDAIVNFRMLHDVTEPHDFRWEFHPRHQAWRAYAQRYLAECIIRRPSRHPPLYEESRLRYVVDRVAKLTGEVDAPAKRRLIHSLMGMWCFFGQRHTSPDYIRDRLSRLYSECRFSKESSPAASFDETDLHCLTLEAAIYLGRIELVRQLLAVDDLSACMRRIGHASRRPELAYYPARRRLELAAYSGSVEILKLLLSADLGVLETELDSEGRMKGHMPAVSANLASKQGHHHFFNYILDISEPFPGLRRHLGLVHTAQSEHYREAMRSTAFPEDLERMTAIFRRALLEPGPPINQSPVFFGNQWHQLAYSASLGRAEVVRYLLEQGVRIDAEAVVSLRGVSNCRSPIICTITKSGSVELLRLLLDHGADPNGSIPENAPLLAAIRWGTPAMVQVLIEYGADVNKTIPPAIIAALFVESEEIFRLLRGAGAVLDNSPQIGGRAMSLCHHELVVSKLSSHSAKVVCESSSSWGPDFISIVDGYYCDMCEHALWKLCLNRFDLDCWDMHKMELRMTRRTIASRSEAGSLSKKVHKRIEYWD</sequence>
<keyword evidence="1" id="KW-0677">Repeat</keyword>
<dbReference type="GeneID" id="27720547"/>
<reference evidence="4 5" key="1">
    <citation type="journal article" date="2014" name="Genome Announc.">
        <title>Draft genome sequence of the pathogenic fungus Scedosporium apiospermum.</title>
        <authorList>
            <person name="Vandeputte P."/>
            <person name="Ghamrawi S."/>
            <person name="Rechenmann M."/>
            <person name="Iltis A."/>
            <person name="Giraud S."/>
            <person name="Fleury M."/>
            <person name="Thornton C."/>
            <person name="Delhaes L."/>
            <person name="Meyer W."/>
            <person name="Papon N."/>
            <person name="Bouchara J.P."/>
        </authorList>
    </citation>
    <scope>NUCLEOTIDE SEQUENCE [LARGE SCALE GENOMIC DNA]</scope>
    <source>
        <strain evidence="4 5">IHEM 14462</strain>
    </source>
</reference>
<dbReference type="VEuPathDB" id="FungiDB:SAPIO_CDS1475"/>
<dbReference type="RefSeq" id="XP_016645499.1">
    <property type="nucleotide sequence ID" value="XM_016784742.1"/>
</dbReference>
<dbReference type="HOGENOM" id="CLU_467042_0_0_1"/>
<dbReference type="PROSITE" id="PS50088">
    <property type="entry name" value="ANK_REPEAT"/>
    <property type="match status" value="1"/>
</dbReference>
<feature type="repeat" description="ANK" evidence="3">
    <location>
        <begin position="421"/>
        <end position="449"/>
    </location>
</feature>
<organism evidence="4 5">
    <name type="scientific">Pseudallescheria apiosperma</name>
    <name type="common">Scedosporium apiospermum</name>
    <dbReference type="NCBI Taxonomy" id="563466"/>
    <lineage>
        <taxon>Eukaryota</taxon>
        <taxon>Fungi</taxon>
        <taxon>Dikarya</taxon>
        <taxon>Ascomycota</taxon>
        <taxon>Pezizomycotina</taxon>
        <taxon>Sordariomycetes</taxon>
        <taxon>Hypocreomycetidae</taxon>
        <taxon>Microascales</taxon>
        <taxon>Microascaceae</taxon>
        <taxon>Scedosporium</taxon>
    </lineage>
</organism>
<evidence type="ECO:0000313" key="4">
    <source>
        <dbReference type="EMBL" id="KEZ45700.1"/>
    </source>
</evidence>